<gene>
    <name evidence="7" type="primary">5566173</name>
</gene>
<dbReference type="GO" id="GO:0005930">
    <property type="term" value="C:axoneme"/>
    <property type="evidence" value="ECO:0007669"/>
    <property type="project" value="UniProtKB-SubCell"/>
</dbReference>
<dbReference type="GO" id="GO:0000281">
    <property type="term" value="P:mitotic cytokinesis"/>
    <property type="evidence" value="ECO:0007669"/>
    <property type="project" value="TreeGrafter"/>
</dbReference>
<dbReference type="InParanoid" id="A0A1S4F9Z2"/>
<dbReference type="PROSITE" id="PS51336">
    <property type="entry name" value="DM10"/>
    <property type="match status" value="3"/>
</dbReference>
<dbReference type="Pfam" id="PF06565">
    <property type="entry name" value="DM10_dom"/>
    <property type="match status" value="3"/>
</dbReference>
<sequence length="654" mass="75794">MDDLPKLPGNDFANRLRQKHHVPQCFKYLNGYPIPVKPICGLGGEQLNEDSIYYCTDETDAVLYDPILTYGRLRKLPAKPYRPHFVLYDQKTLKFNAFFRQAVPESPKETFRIRYVNILYFLEDDTMTVLEPVIENCGYPQGRLVRRGRILKNCLGEPYSWKDLNIGIDLEIHGYVFHVTDCDPFTKEFLLSNGIELNEMEFPPPDPAMNERSISERQNFKHHKMYPVPQDKLRKYLEYQGKVLHFDCLLDEPDQPGGERMTYKLFYFLEDDTVSIKELKENQEGRDYFPMLLRKQKLPKSWKDLPVTYPSISMELSDHEVSEYYSPRDLLVGGTIFVFGRKFLLLDCDRFTRSYYEKVLKMVQPDAVELGNREDRIPRKELPTYLGLGTPEDSIASHHSLVPKSPRKDVVTYLVNMNKFLRYGCVLDNAHPEDSIRRFVLSLSLADGTISIMESTIRNSGIRGGRFLSPKKVWKPDCNPDAPEYYTAKDFFIGAIIIVFSHRFRIVSTDLYVYRYMQAHPEMFASNAIETVRNYLLAEGHLKDDLRQAVEDDYQRYGPPPEPAPEPNDDKGVGEVDKRLQDFKLNESKMTDDTPLATLRVQSDSHPCPSPIIPDEEIKKTYHSHEHMDLSLQGQIEGEDVIKVGKSVRFEDGC</sequence>
<keyword evidence="5" id="KW-0966">Cell projection</keyword>
<dbReference type="VEuPathDB" id="VectorBase:AAEL005230"/>
<dbReference type="InterPro" id="IPR006602">
    <property type="entry name" value="DM10_dom"/>
</dbReference>
<comment type="subcellular location">
    <subcellularLocation>
        <location evidence="1">Cytoplasm</location>
        <location evidence="1">Cytoskeleton</location>
        <location evidence="1">Cilium axoneme</location>
    </subcellularLocation>
</comment>
<feature type="domain" description="DM10" evidence="6">
    <location>
        <begin position="240"/>
        <end position="360"/>
    </location>
</feature>
<dbReference type="Gene3D" id="2.30.29.170">
    <property type="match status" value="3"/>
</dbReference>
<evidence type="ECO:0000313" key="7">
    <source>
        <dbReference type="EnsemblMetazoa" id="AAEL005230-PA"/>
    </source>
</evidence>
<reference evidence="7" key="2">
    <citation type="submission" date="2020-05" db="UniProtKB">
        <authorList>
            <consortium name="EnsemblMetazoa"/>
        </authorList>
    </citation>
    <scope>IDENTIFICATION</scope>
    <source>
        <strain evidence="7">LVP_AGWG</strain>
    </source>
</reference>
<dbReference type="PANTHER" id="PTHR12086">
    <property type="entry name" value="EF-HAND DOMAIN C-TERMINAL CONTAINING PROTEIN"/>
    <property type="match status" value="1"/>
</dbReference>
<dbReference type="AlphaFoldDB" id="A0A1S4F9Z2"/>
<dbReference type="FunFam" id="2.30.29.170:FF:000002">
    <property type="entry name" value="EF-hand domain (C-terminal) containing 1"/>
    <property type="match status" value="1"/>
</dbReference>
<keyword evidence="3" id="KW-0677">Repeat</keyword>
<keyword evidence="2" id="KW-0963">Cytoplasm</keyword>
<keyword evidence="8" id="KW-1185">Reference proteome</keyword>
<feature type="domain" description="DM10" evidence="6">
    <location>
        <begin position="89"/>
        <end position="194"/>
    </location>
</feature>
<dbReference type="GO" id="GO:0043014">
    <property type="term" value="F:alpha-tubulin binding"/>
    <property type="evidence" value="ECO:0007669"/>
    <property type="project" value="TreeGrafter"/>
</dbReference>
<keyword evidence="4" id="KW-0206">Cytoskeleton</keyword>
<dbReference type="FunFam" id="2.30.29.170:FF:000001">
    <property type="entry name" value="EF-hand domain containing 1"/>
    <property type="match status" value="1"/>
</dbReference>
<dbReference type="SMART" id="SM00676">
    <property type="entry name" value="DM10"/>
    <property type="match status" value="3"/>
</dbReference>
<reference evidence="7 8" key="1">
    <citation type="submission" date="2017-06" db="EMBL/GenBank/DDBJ databases">
        <title>Aedes aegypti genome working group (AGWG) sequencing and assembly.</title>
        <authorList>
            <consortium name="Aedes aegypti Genome Working Group (AGWG)"/>
            <person name="Matthews B.J."/>
        </authorList>
    </citation>
    <scope>NUCLEOTIDE SEQUENCE [LARGE SCALE GENOMIC DNA]</scope>
    <source>
        <strain evidence="7 8">LVP_AGWG</strain>
    </source>
</reference>
<dbReference type="GO" id="GO:0072686">
    <property type="term" value="C:mitotic spindle"/>
    <property type="evidence" value="ECO:0007669"/>
    <property type="project" value="TreeGrafter"/>
</dbReference>
<evidence type="ECO:0000259" key="6">
    <source>
        <dbReference type="PROSITE" id="PS51336"/>
    </source>
</evidence>
<protein>
    <recommendedName>
        <fullName evidence="6">DM10 domain-containing protein</fullName>
    </recommendedName>
</protein>
<evidence type="ECO:0000256" key="2">
    <source>
        <dbReference type="ARBA" id="ARBA00022490"/>
    </source>
</evidence>
<evidence type="ECO:0000256" key="4">
    <source>
        <dbReference type="ARBA" id="ARBA00023212"/>
    </source>
</evidence>
<dbReference type="InterPro" id="IPR040193">
    <property type="entry name" value="EFHC1/EFHC2/EFHB"/>
</dbReference>
<dbReference type="OrthoDB" id="10255210at2759"/>
<dbReference type="EnsemblMetazoa" id="AAEL005230-RA">
    <property type="protein sequence ID" value="AAEL005230-PA"/>
    <property type="gene ID" value="AAEL005230"/>
</dbReference>
<evidence type="ECO:0000256" key="3">
    <source>
        <dbReference type="ARBA" id="ARBA00022737"/>
    </source>
</evidence>
<dbReference type="Proteomes" id="UP000008820">
    <property type="component" value="Chromosome 3"/>
</dbReference>
<name>A0A1S4F9Z2_AEDAE</name>
<proteinExistence type="predicted"/>
<dbReference type="FunFam" id="2.30.29.170:FF:000004">
    <property type="entry name" value="EF-hand domain containing 2"/>
    <property type="match status" value="1"/>
</dbReference>
<evidence type="ECO:0000313" key="8">
    <source>
        <dbReference type="Proteomes" id="UP000008820"/>
    </source>
</evidence>
<dbReference type="PANTHER" id="PTHR12086:SF9">
    <property type="entry name" value="EF-HAND DOMAIN-CONTAINING PROTEIN 1"/>
    <property type="match status" value="1"/>
</dbReference>
<organism evidence="7 8">
    <name type="scientific">Aedes aegypti</name>
    <name type="common">Yellowfever mosquito</name>
    <name type="synonym">Culex aegypti</name>
    <dbReference type="NCBI Taxonomy" id="7159"/>
    <lineage>
        <taxon>Eukaryota</taxon>
        <taxon>Metazoa</taxon>
        <taxon>Ecdysozoa</taxon>
        <taxon>Arthropoda</taxon>
        <taxon>Hexapoda</taxon>
        <taxon>Insecta</taxon>
        <taxon>Pterygota</taxon>
        <taxon>Neoptera</taxon>
        <taxon>Endopterygota</taxon>
        <taxon>Diptera</taxon>
        <taxon>Nematocera</taxon>
        <taxon>Culicoidea</taxon>
        <taxon>Culicidae</taxon>
        <taxon>Culicinae</taxon>
        <taxon>Aedini</taxon>
        <taxon>Aedes</taxon>
        <taxon>Stegomyia</taxon>
    </lineage>
</organism>
<evidence type="ECO:0000256" key="1">
    <source>
        <dbReference type="ARBA" id="ARBA00004430"/>
    </source>
</evidence>
<feature type="domain" description="DM10" evidence="6">
    <location>
        <begin position="417"/>
        <end position="521"/>
    </location>
</feature>
<evidence type="ECO:0000256" key="5">
    <source>
        <dbReference type="ARBA" id="ARBA00023273"/>
    </source>
</evidence>
<dbReference type="GO" id="GO:0060285">
    <property type="term" value="P:cilium-dependent cell motility"/>
    <property type="evidence" value="ECO:0007669"/>
    <property type="project" value="TreeGrafter"/>
</dbReference>
<accession>A0A1S4F9Z2</accession>
<dbReference type="GO" id="GO:0007052">
    <property type="term" value="P:mitotic spindle organization"/>
    <property type="evidence" value="ECO:0007669"/>
    <property type="project" value="TreeGrafter"/>
</dbReference>